<evidence type="ECO:0000313" key="1">
    <source>
        <dbReference type="EMBL" id="GGH36489.1"/>
    </source>
</evidence>
<dbReference type="EMBL" id="BMJY01000002">
    <property type="protein sequence ID" value="GGH36489.1"/>
    <property type="molecule type" value="Genomic_DNA"/>
</dbReference>
<sequence>MTDPSLQLFLPDRFDVLRDREELDAIVMPVESALSMIDDQFNDLVNSGFGAMVILRGSSGAGKTTFLDTVSMFRPDVQSVRVPYGESVNDALEGLQASDDYRLIVIEGREALGRVAMSEIEEGLHAINSFLRSPAGRSSLIVWPTNTDDLAEKLSSIAEEIGASALIGTDEIVYQFDGPPRTEWVTIAEQTTAALNAGATLSAYGISTEEANDLVSVATSLGDYLKRVRKRGNANTNKVSVLDAAERCRVWTVVIAADSDSEGDVAALTRGGLSQVDIDRLFTATGANALSEMKKQPERYGLLGMVLDARIIHVDQLTALAVARSFGDAKLKEQMVARGMDTKSDAKAIERITTGQLGLLMRGQALGTRKRGPKEGSNTKAAMKNLVDIARSHDSLPNRAFGEALRAAGIIDEFVVEKPLVGNGTKRRADLYVERGGIGFHLEFMWRDAVGRADIANYVVGKLANYGKVTGYLT</sequence>
<evidence type="ECO:0000313" key="2">
    <source>
        <dbReference type="Proteomes" id="UP000657592"/>
    </source>
</evidence>
<reference evidence="1" key="2">
    <citation type="submission" date="2020-09" db="EMBL/GenBank/DDBJ databases">
        <authorList>
            <person name="Sun Q."/>
            <person name="Zhou Y."/>
        </authorList>
    </citation>
    <scope>NUCLEOTIDE SEQUENCE</scope>
    <source>
        <strain evidence="1">CGMCC 1.15794</strain>
    </source>
</reference>
<organism evidence="1 2">
    <name type="scientific">Microbacterium album</name>
    <dbReference type="NCBI Taxonomy" id="2053191"/>
    <lineage>
        <taxon>Bacteria</taxon>
        <taxon>Bacillati</taxon>
        <taxon>Actinomycetota</taxon>
        <taxon>Actinomycetes</taxon>
        <taxon>Micrococcales</taxon>
        <taxon>Microbacteriaceae</taxon>
        <taxon>Microbacterium</taxon>
    </lineage>
</organism>
<name>A0A917MMQ7_9MICO</name>
<comment type="caution">
    <text evidence="1">The sequence shown here is derived from an EMBL/GenBank/DDBJ whole genome shotgun (WGS) entry which is preliminary data.</text>
</comment>
<gene>
    <name evidence="1" type="ORF">GCM10010921_05680</name>
</gene>
<reference evidence="1" key="1">
    <citation type="journal article" date="2014" name="Int. J. Syst. Evol. Microbiol.">
        <title>Complete genome sequence of Corynebacterium casei LMG S-19264T (=DSM 44701T), isolated from a smear-ripened cheese.</title>
        <authorList>
            <consortium name="US DOE Joint Genome Institute (JGI-PGF)"/>
            <person name="Walter F."/>
            <person name="Albersmeier A."/>
            <person name="Kalinowski J."/>
            <person name="Ruckert C."/>
        </authorList>
    </citation>
    <scope>NUCLEOTIDE SEQUENCE</scope>
    <source>
        <strain evidence="1">CGMCC 1.15794</strain>
    </source>
</reference>
<proteinExistence type="predicted"/>
<dbReference type="Proteomes" id="UP000657592">
    <property type="component" value="Unassembled WGS sequence"/>
</dbReference>
<dbReference type="RefSeq" id="WP_188754745.1">
    <property type="nucleotide sequence ID" value="NZ_BMJY01000002.1"/>
</dbReference>
<accession>A0A917MMQ7</accession>
<dbReference type="AlphaFoldDB" id="A0A917MMQ7"/>
<keyword evidence="2" id="KW-1185">Reference proteome</keyword>
<protein>
    <submittedName>
        <fullName evidence="1">Uncharacterized protein</fullName>
    </submittedName>
</protein>